<accession>A0A2G9SD68</accession>
<dbReference type="EMBL" id="KV925027">
    <property type="protein sequence ID" value="PIO38067.1"/>
    <property type="molecule type" value="Genomic_DNA"/>
</dbReference>
<protein>
    <submittedName>
        <fullName evidence="1">Uncharacterized protein</fullName>
    </submittedName>
</protein>
<organism evidence="1 2">
    <name type="scientific">Aquarana catesbeiana</name>
    <name type="common">American bullfrog</name>
    <name type="synonym">Rana catesbeiana</name>
    <dbReference type="NCBI Taxonomy" id="8400"/>
    <lineage>
        <taxon>Eukaryota</taxon>
        <taxon>Metazoa</taxon>
        <taxon>Chordata</taxon>
        <taxon>Craniata</taxon>
        <taxon>Vertebrata</taxon>
        <taxon>Euteleostomi</taxon>
        <taxon>Amphibia</taxon>
        <taxon>Batrachia</taxon>
        <taxon>Anura</taxon>
        <taxon>Neobatrachia</taxon>
        <taxon>Ranoidea</taxon>
        <taxon>Ranidae</taxon>
        <taxon>Aquarana</taxon>
    </lineage>
</organism>
<evidence type="ECO:0000313" key="2">
    <source>
        <dbReference type="Proteomes" id="UP000228934"/>
    </source>
</evidence>
<dbReference type="Proteomes" id="UP000228934">
    <property type="component" value="Unassembled WGS sequence"/>
</dbReference>
<sequence>MISTGLISTVQTEGQGSCSLIDYNMKSKTGSLQCSQNYKEKSPRITSDCLYFFFFIEIPLWVD</sequence>
<dbReference type="OrthoDB" id="5835136at2759"/>
<name>A0A2G9SD68_AQUCT</name>
<evidence type="ECO:0000313" key="1">
    <source>
        <dbReference type="EMBL" id="PIO38067.1"/>
    </source>
</evidence>
<reference evidence="2" key="1">
    <citation type="journal article" date="2017" name="Nat. Commun.">
        <title>The North American bullfrog draft genome provides insight into hormonal regulation of long noncoding RNA.</title>
        <authorList>
            <person name="Hammond S.A."/>
            <person name="Warren R.L."/>
            <person name="Vandervalk B.P."/>
            <person name="Kucuk E."/>
            <person name="Khan H."/>
            <person name="Gibb E.A."/>
            <person name="Pandoh P."/>
            <person name="Kirk H."/>
            <person name="Zhao Y."/>
            <person name="Jones M."/>
            <person name="Mungall A.J."/>
            <person name="Coope R."/>
            <person name="Pleasance S."/>
            <person name="Moore R.A."/>
            <person name="Holt R.A."/>
            <person name="Round J.M."/>
            <person name="Ohora S."/>
            <person name="Walle B.V."/>
            <person name="Veldhoen N."/>
            <person name="Helbing C.C."/>
            <person name="Birol I."/>
        </authorList>
    </citation>
    <scope>NUCLEOTIDE SEQUENCE [LARGE SCALE GENOMIC DNA]</scope>
</reference>
<proteinExistence type="predicted"/>
<dbReference type="AlphaFoldDB" id="A0A2G9SD68"/>
<keyword evidence="2" id="KW-1185">Reference proteome</keyword>
<gene>
    <name evidence="1" type="ORF">AB205_0098340</name>
</gene>